<feature type="binding site" evidence="7">
    <location>
        <position position="59"/>
    </location>
    <ligand>
        <name>Fe cation</name>
        <dbReference type="ChEBI" id="CHEBI:24875"/>
        <label>1</label>
        <note>catalytic</note>
    </ligand>
</feature>
<dbReference type="GO" id="GO:0008198">
    <property type="term" value="F:ferrous iron binding"/>
    <property type="evidence" value="ECO:0007669"/>
    <property type="project" value="UniProtKB-UniRule"/>
</dbReference>
<keyword evidence="6 7" id="KW-0408">Iron</keyword>
<evidence type="ECO:0000313" key="8">
    <source>
        <dbReference type="EMBL" id="KQK31426.1"/>
    </source>
</evidence>
<dbReference type="Proteomes" id="UP000051562">
    <property type="component" value="Unassembled WGS sequence"/>
</dbReference>
<dbReference type="STRING" id="53254.SAMN05660750_02437"/>
<dbReference type="GO" id="GO:0006569">
    <property type="term" value="P:L-tryptophan catabolic process"/>
    <property type="evidence" value="ECO:0007669"/>
    <property type="project" value="UniProtKB-UniRule"/>
</dbReference>
<evidence type="ECO:0000256" key="2">
    <source>
        <dbReference type="ARBA" id="ARBA00022642"/>
    </source>
</evidence>
<feature type="binding site" evidence="7">
    <location>
        <position position="164"/>
    </location>
    <ligand>
        <name>Fe cation</name>
        <dbReference type="ChEBI" id="CHEBI:24875"/>
        <label>2</label>
    </ligand>
</feature>
<dbReference type="EMBL" id="FUYX01000005">
    <property type="protein sequence ID" value="SKB80093.1"/>
    <property type="molecule type" value="Genomic_DNA"/>
</dbReference>
<comment type="pathway">
    <text evidence="7">Cofactor biosynthesis; NAD(+) biosynthesis; quinolinate from L-kynurenine: step 3/3.</text>
</comment>
<organism evidence="8 10">
    <name type="scientific">Bosea thiooxidans</name>
    <dbReference type="NCBI Taxonomy" id="53254"/>
    <lineage>
        <taxon>Bacteria</taxon>
        <taxon>Pseudomonadati</taxon>
        <taxon>Pseudomonadota</taxon>
        <taxon>Alphaproteobacteria</taxon>
        <taxon>Hyphomicrobiales</taxon>
        <taxon>Boseaceae</taxon>
        <taxon>Bosea</taxon>
    </lineage>
</organism>
<dbReference type="NCBIfam" id="TIGR03037">
    <property type="entry name" value="anthran_nbaC"/>
    <property type="match status" value="1"/>
</dbReference>
<dbReference type="CDD" id="cd06123">
    <property type="entry name" value="cupin_HAO"/>
    <property type="match status" value="1"/>
</dbReference>
<evidence type="ECO:0000256" key="5">
    <source>
        <dbReference type="ARBA" id="ARBA00023002"/>
    </source>
</evidence>
<dbReference type="PANTHER" id="PTHR15497:SF1">
    <property type="entry name" value="3-HYDROXYANTHRANILATE 3,4-DIOXYGENASE"/>
    <property type="match status" value="1"/>
</dbReference>
<dbReference type="UniPathway" id="UPA00253">
    <property type="reaction ID" value="UER00330"/>
</dbReference>
<protein>
    <recommendedName>
        <fullName evidence="7">3-hydroxyanthranilate 3,4-dioxygenase</fullName>
        <ecNumber evidence="7">1.13.11.6</ecNumber>
    </recommendedName>
    <alternativeName>
        <fullName evidence="7">3-hydroxyanthranilate oxygenase</fullName>
        <shortName evidence="7">3-HAO</shortName>
    </alternativeName>
    <alternativeName>
        <fullName evidence="7">3-hydroxyanthranilic acid dioxygenase</fullName>
        <shortName evidence="7">HAD</shortName>
    </alternativeName>
</protein>
<dbReference type="GO" id="GO:0000334">
    <property type="term" value="F:3-hydroxyanthranilate 3,4-dioxygenase activity"/>
    <property type="evidence" value="ECO:0007669"/>
    <property type="project" value="UniProtKB-UniRule"/>
</dbReference>
<feature type="binding site" evidence="7">
    <location>
        <position position="49"/>
    </location>
    <ligand>
        <name>O2</name>
        <dbReference type="ChEBI" id="CHEBI:15379"/>
    </ligand>
</feature>
<dbReference type="GO" id="GO:0009435">
    <property type="term" value="P:NAD+ biosynthetic process"/>
    <property type="evidence" value="ECO:0007669"/>
    <property type="project" value="UniProtKB-UniPathway"/>
</dbReference>
<proteinExistence type="inferred from homology"/>
<evidence type="ECO:0000256" key="4">
    <source>
        <dbReference type="ARBA" id="ARBA00022964"/>
    </source>
</evidence>
<evidence type="ECO:0000256" key="3">
    <source>
        <dbReference type="ARBA" id="ARBA00022723"/>
    </source>
</evidence>
<evidence type="ECO:0000313" key="9">
    <source>
        <dbReference type="EMBL" id="SKB80093.1"/>
    </source>
</evidence>
<dbReference type="NCBIfam" id="NF009763">
    <property type="entry name" value="PRK13264.1"/>
    <property type="match status" value="1"/>
</dbReference>
<feature type="binding site" evidence="7">
    <location>
        <position position="130"/>
    </location>
    <ligand>
        <name>Fe cation</name>
        <dbReference type="ChEBI" id="CHEBI:24875"/>
        <label>2</label>
    </ligand>
</feature>
<keyword evidence="5 7" id="KW-0560">Oxidoreductase</keyword>
<reference evidence="9 11" key="2">
    <citation type="submission" date="2017-02" db="EMBL/GenBank/DDBJ databases">
        <authorList>
            <person name="Peterson S.W."/>
        </authorList>
    </citation>
    <scope>NUCLEOTIDE SEQUENCE [LARGE SCALE GENOMIC DNA]</scope>
    <source>
        <strain evidence="9 11">DSM 9653</strain>
    </source>
</reference>
<keyword evidence="2 7" id="KW-0662">Pyridine nucleotide biosynthesis</keyword>
<dbReference type="InterPro" id="IPR014710">
    <property type="entry name" value="RmlC-like_jellyroll"/>
</dbReference>
<dbReference type="GO" id="GO:0005737">
    <property type="term" value="C:cytoplasm"/>
    <property type="evidence" value="ECO:0007669"/>
    <property type="project" value="TreeGrafter"/>
</dbReference>
<feature type="binding site" evidence="7">
    <location>
        <position position="127"/>
    </location>
    <ligand>
        <name>Fe cation</name>
        <dbReference type="ChEBI" id="CHEBI:24875"/>
        <label>2</label>
    </ligand>
</feature>
<feature type="binding site" evidence="7">
    <location>
        <position position="59"/>
    </location>
    <ligand>
        <name>substrate</name>
    </ligand>
</feature>
<dbReference type="InterPro" id="IPR011051">
    <property type="entry name" value="RmlC_Cupin_sf"/>
</dbReference>
<comment type="cofactor">
    <cofactor evidence="7">
        <name>Fe(2+)</name>
        <dbReference type="ChEBI" id="CHEBI:29033"/>
    </cofactor>
    <text evidence="7">Binds 2 Fe(2+) ions per subunit.</text>
</comment>
<reference evidence="8 10" key="1">
    <citation type="submission" date="2015-10" db="EMBL/GenBank/DDBJ databases">
        <title>Draft genome of Bosea thiooxidans.</title>
        <authorList>
            <person name="Wang X."/>
        </authorList>
    </citation>
    <scope>NUCLEOTIDE SEQUENCE [LARGE SCALE GENOMIC DNA]</scope>
    <source>
        <strain evidence="8 10">CGMCC 9174</strain>
    </source>
</reference>
<dbReference type="EC" id="1.13.11.6" evidence="7"/>
<dbReference type="EMBL" id="LMAR01000023">
    <property type="protein sequence ID" value="KQK31426.1"/>
    <property type="molecule type" value="Genomic_DNA"/>
</dbReference>
<dbReference type="HAMAP" id="MF_00825">
    <property type="entry name" value="3_HAO"/>
    <property type="match status" value="1"/>
</dbReference>
<comment type="catalytic activity">
    <reaction evidence="7">
        <text>3-hydroxyanthranilate + O2 = (2Z,4Z)-2-amino-3-carboxymuconate 6-semialdehyde</text>
        <dbReference type="Rhea" id="RHEA:17953"/>
        <dbReference type="ChEBI" id="CHEBI:15379"/>
        <dbReference type="ChEBI" id="CHEBI:36559"/>
        <dbReference type="ChEBI" id="CHEBI:77612"/>
        <dbReference type="EC" id="1.13.11.6"/>
    </reaction>
</comment>
<dbReference type="GO" id="GO:0043420">
    <property type="term" value="P:anthranilate metabolic process"/>
    <property type="evidence" value="ECO:0007669"/>
    <property type="project" value="UniProtKB-UniRule"/>
</dbReference>
<keyword evidence="4 7" id="KW-0223">Dioxygenase</keyword>
<dbReference type="RefSeq" id="WP_055727192.1">
    <property type="nucleotide sequence ID" value="NZ_FUYX01000005.1"/>
</dbReference>
<dbReference type="OrthoDB" id="5002379at2"/>
<dbReference type="GO" id="GO:0019805">
    <property type="term" value="P:quinolinate biosynthetic process"/>
    <property type="evidence" value="ECO:0007669"/>
    <property type="project" value="UniProtKB-UniRule"/>
</dbReference>
<name>A0A0Q3T169_9HYPH</name>
<comment type="subunit">
    <text evidence="7">Homodimer.</text>
</comment>
<comment type="function">
    <text evidence="1 7">Catalyzes the oxidative ring opening of 3-hydroxyanthranilate to 2-amino-3-carboxymuconate semialdehyde, which spontaneously cyclizes to quinolinate.</text>
</comment>
<dbReference type="AlphaFoldDB" id="A0A0Q3T169"/>
<dbReference type="Pfam" id="PF06052">
    <property type="entry name" value="3-HAO"/>
    <property type="match status" value="1"/>
</dbReference>
<dbReference type="PANTHER" id="PTHR15497">
    <property type="entry name" value="3-HYDROXYANTHRANILATE 3,4-DIOXYGENASE"/>
    <property type="match status" value="1"/>
</dbReference>
<comment type="similarity">
    <text evidence="7">Belongs to the 3-HAO family.</text>
</comment>
<gene>
    <name evidence="7" type="primary">nbaC</name>
    <name evidence="8" type="ORF">ARD30_03210</name>
    <name evidence="9" type="ORF">SAMN05660750_02437</name>
</gene>
<keyword evidence="3 7" id="KW-0479">Metal-binding</keyword>
<evidence type="ECO:0000256" key="1">
    <source>
        <dbReference type="ARBA" id="ARBA00002752"/>
    </source>
</evidence>
<feature type="binding site" evidence="7">
    <location>
        <position position="97"/>
    </location>
    <ligand>
        <name>Fe cation</name>
        <dbReference type="ChEBI" id="CHEBI:24875"/>
        <label>1</label>
        <note>catalytic</note>
    </ligand>
</feature>
<feature type="binding site" evidence="7">
    <location>
        <position position="112"/>
    </location>
    <ligand>
        <name>substrate</name>
    </ligand>
</feature>
<evidence type="ECO:0000256" key="7">
    <source>
        <dbReference type="HAMAP-Rule" id="MF_00825"/>
    </source>
</evidence>
<accession>A0A0Q3T169</accession>
<evidence type="ECO:0000313" key="10">
    <source>
        <dbReference type="Proteomes" id="UP000051562"/>
    </source>
</evidence>
<feature type="binding site" evidence="7">
    <location>
        <position position="167"/>
    </location>
    <ligand>
        <name>Fe cation</name>
        <dbReference type="ChEBI" id="CHEBI:24875"/>
        <label>2</label>
    </ligand>
</feature>
<feature type="binding site" evidence="7">
    <location>
        <position position="53"/>
    </location>
    <ligand>
        <name>Fe cation</name>
        <dbReference type="ChEBI" id="CHEBI:24875"/>
        <label>1</label>
        <note>catalytic</note>
    </ligand>
</feature>
<dbReference type="Gene3D" id="2.60.120.10">
    <property type="entry name" value="Jelly Rolls"/>
    <property type="match status" value="1"/>
</dbReference>
<evidence type="ECO:0000313" key="11">
    <source>
        <dbReference type="Proteomes" id="UP000190130"/>
    </source>
</evidence>
<evidence type="ECO:0000256" key="6">
    <source>
        <dbReference type="ARBA" id="ARBA00023004"/>
    </source>
</evidence>
<sequence>MATEGRLKAFNFKKWIEEHEHLLKPPVGNKKVFDDGQMTVMVVGGPNQRADYHDDPVEEFFYQLKGDMMLKLVDDGKHYDVTIREGEVFLLPPHVRHSPQRPQEGSIGLVVEPARSPEQRDGFEWYCFECQGLVHRIELQVKDLVKDLPPLYEAFFSDEKARTCKHCGALHPGRKPPAGWVAL</sequence>
<dbReference type="SUPFAM" id="SSF51182">
    <property type="entry name" value="RmlC-like cupins"/>
    <property type="match status" value="1"/>
</dbReference>
<keyword evidence="10" id="KW-1185">Reference proteome</keyword>
<feature type="binding site" evidence="7">
    <location>
        <position position="101"/>
    </location>
    <ligand>
        <name>substrate</name>
    </ligand>
</feature>
<dbReference type="InterPro" id="IPR010329">
    <property type="entry name" value="3hydroanth_dOase"/>
</dbReference>
<dbReference type="Proteomes" id="UP000190130">
    <property type="component" value="Unassembled WGS sequence"/>
</dbReference>